<dbReference type="SUPFAM" id="SSF47413">
    <property type="entry name" value="lambda repressor-like DNA-binding domains"/>
    <property type="match status" value="1"/>
</dbReference>
<feature type="domain" description="HTH cro/C1-type" evidence="2">
    <location>
        <begin position="16"/>
        <end position="70"/>
    </location>
</feature>
<keyword evidence="4" id="KW-1185">Reference proteome</keyword>
<keyword evidence="1" id="KW-0238">DNA-binding</keyword>
<name>A0ABX2H3G4_9FIRM</name>
<protein>
    <submittedName>
        <fullName evidence="3">Helix-turn-helix transcriptional regulator</fullName>
    </submittedName>
</protein>
<evidence type="ECO:0000259" key="2">
    <source>
        <dbReference type="PROSITE" id="PS50943"/>
    </source>
</evidence>
<evidence type="ECO:0000313" key="4">
    <source>
        <dbReference type="Proteomes" id="UP001644719"/>
    </source>
</evidence>
<dbReference type="Gene3D" id="1.10.260.40">
    <property type="entry name" value="lambda repressor-like DNA-binding domains"/>
    <property type="match status" value="1"/>
</dbReference>
<evidence type="ECO:0000256" key="1">
    <source>
        <dbReference type="ARBA" id="ARBA00023125"/>
    </source>
</evidence>
<dbReference type="EMBL" id="JAAITS010000009">
    <property type="protein sequence ID" value="NSG84722.1"/>
    <property type="molecule type" value="Genomic_DNA"/>
</dbReference>
<evidence type="ECO:0000313" key="3">
    <source>
        <dbReference type="EMBL" id="NSG84722.1"/>
    </source>
</evidence>
<comment type="caution">
    <text evidence="3">The sequence shown here is derived from an EMBL/GenBank/DDBJ whole genome shotgun (WGS) entry which is preliminary data.</text>
</comment>
<dbReference type="Pfam" id="PF01381">
    <property type="entry name" value="HTH_3"/>
    <property type="match status" value="1"/>
</dbReference>
<sequence length="115" mass="13298">MTEEEKRFHEKMADRLIETREAAGMTQEKLAEKVGLQSNSIHRYEAAERKINLFTAVKMADALNTTVDKLVPEEYIHKTEKTDIEREAEDVFHQLSPEEQKMLLRQMKGLLAVPA</sequence>
<dbReference type="RefSeq" id="WP_173769448.1">
    <property type="nucleotide sequence ID" value="NZ_JAAITS010000009.1"/>
</dbReference>
<organism evidence="3 4">
    <name type="scientific">Blautia faecis</name>
    <dbReference type="NCBI Taxonomy" id="871665"/>
    <lineage>
        <taxon>Bacteria</taxon>
        <taxon>Bacillati</taxon>
        <taxon>Bacillota</taxon>
        <taxon>Clostridia</taxon>
        <taxon>Lachnospirales</taxon>
        <taxon>Lachnospiraceae</taxon>
        <taxon>Blautia</taxon>
    </lineage>
</organism>
<dbReference type="InterPro" id="IPR001387">
    <property type="entry name" value="Cro/C1-type_HTH"/>
</dbReference>
<proteinExistence type="predicted"/>
<dbReference type="PANTHER" id="PTHR46558:SF11">
    <property type="entry name" value="HTH-TYPE TRANSCRIPTIONAL REGULATOR XRE"/>
    <property type="match status" value="1"/>
</dbReference>
<dbReference type="PANTHER" id="PTHR46558">
    <property type="entry name" value="TRACRIPTIONAL REGULATORY PROTEIN-RELATED-RELATED"/>
    <property type="match status" value="1"/>
</dbReference>
<dbReference type="CDD" id="cd00093">
    <property type="entry name" value="HTH_XRE"/>
    <property type="match status" value="1"/>
</dbReference>
<reference evidence="3 4" key="1">
    <citation type="journal article" date="2020" name="Cell Host Microbe">
        <title>Functional and Genomic Variation between Human-Derived Isolates of Lachnospiraceae Reveals Inter- and Intra-Species Diversity.</title>
        <authorList>
            <person name="Sorbara M.T."/>
            <person name="Littmann E.R."/>
            <person name="Fontana E."/>
            <person name="Moody T.U."/>
            <person name="Kohout C.E."/>
            <person name="Gjonbalaj M."/>
            <person name="Eaton V."/>
            <person name="Seok R."/>
            <person name="Leiner I.M."/>
            <person name="Pamer E.G."/>
        </authorList>
    </citation>
    <scope>NUCLEOTIDE SEQUENCE [LARGE SCALE GENOMIC DNA]</scope>
    <source>
        <strain evidence="3 4">MSK.17.74</strain>
    </source>
</reference>
<dbReference type="PROSITE" id="PS50943">
    <property type="entry name" value="HTH_CROC1"/>
    <property type="match status" value="1"/>
</dbReference>
<accession>A0ABX2H3G4</accession>
<dbReference type="SMART" id="SM00530">
    <property type="entry name" value="HTH_XRE"/>
    <property type="match status" value="1"/>
</dbReference>
<gene>
    <name evidence="3" type="ORF">G5B17_04570</name>
</gene>
<dbReference type="InterPro" id="IPR010982">
    <property type="entry name" value="Lambda_DNA-bd_dom_sf"/>
</dbReference>
<dbReference type="Proteomes" id="UP001644719">
    <property type="component" value="Unassembled WGS sequence"/>
</dbReference>